<proteinExistence type="predicted"/>
<evidence type="ECO:0000256" key="1">
    <source>
        <dbReference type="SAM" id="Phobius"/>
    </source>
</evidence>
<dbReference type="AlphaFoldDB" id="A0A401ZAW8"/>
<accession>A0A401ZAW8</accession>
<evidence type="ECO:0000313" key="2">
    <source>
        <dbReference type="EMBL" id="GCE03989.1"/>
    </source>
</evidence>
<name>A0A401ZAW8_9CHLR</name>
<keyword evidence="3" id="KW-1185">Reference proteome</keyword>
<reference evidence="3" key="1">
    <citation type="submission" date="2018-12" db="EMBL/GenBank/DDBJ databases">
        <title>Tengunoibacter tsumagoiensis gen. nov., sp. nov., Dictyobacter kobayashii sp. nov., D. alpinus sp. nov., and D. joshuensis sp. nov. and description of Dictyobacteraceae fam. nov. within the order Ktedonobacterales isolated from Tengu-no-mugimeshi.</title>
        <authorList>
            <person name="Wang C.M."/>
            <person name="Zheng Y."/>
            <person name="Sakai Y."/>
            <person name="Toyoda A."/>
            <person name="Minakuchi Y."/>
            <person name="Abe K."/>
            <person name="Yokota A."/>
            <person name="Yabe S."/>
        </authorList>
    </citation>
    <scope>NUCLEOTIDE SEQUENCE [LARGE SCALE GENOMIC DNA]</scope>
    <source>
        <strain evidence="3">S-27</strain>
    </source>
</reference>
<protein>
    <submittedName>
        <fullName evidence="2">Uncharacterized protein</fullName>
    </submittedName>
</protein>
<dbReference type="Proteomes" id="UP000287224">
    <property type="component" value="Unassembled WGS sequence"/>
</dbReference>
<organism evidence="2 3">
    <name type="scientific">Dictyobacter aurantiacus</name>
    <dbReference type="NCBI Taxonomy" id="1936993"/>
    <lineage>
        <taxon>Bacteria</taxon>
        <taxon>Bacillati</taxon>
        <taxon>Chloroflexota</taxon>
        <taxon>Ktedonobacteria</taxon>
        <taxon>Ktedonobacterales</taxon>
        <taxon>Dictyobacteraceae</taxon>
        <taxon>Dictyobacter</taxon>
    </lineage>
</organism>
<comment type="caution">
    <text evidence="2">The sequence shown here is derived from an EMBL/GenBank/DDBJ whole genome shotgun (WGS) entry which is preliminary data.</text>
</comment>
<dbReference type="EMBL" id="BIFQ01000001">
    <property type="protein sequence ID" value="GCE03989.1"/>
    <property type="molecule type" value="Genomic_DNA"/>
</dbReference>
<sequence length="59" mass="6712">MAIISALPVVESIKRELKVYYFAGSSVVTFYIYKACLDAYLYAILSPQVVMLPDLYEEL</sequence>
<evidence type="ECO:0000313" key="3">
    <source>
        <dbReference type="Proteomes" id="UP000287224"/>
    </source>
</evidence>
<gene>
    <name evidence="2" type="ORF">KDAU_13180</name>
</gene>
<keyword evidence="1" id="KW-1133">Transmembrane helix</keyword>
<feature type="transmembrane region" description="Helical" evidence="1">
    <location>
        <begin position="20"/>
        <end position="45"/>
    </location>
</feature>
<keyword evidence="1" id="KW-0472">Membrane</keyword>
<keyword evidence="1" id="KW-0812">Transmembrane</keyword>